<gene>
    <name evidence="1" type="ORF">B0H17DRAFT_263364</name>
</gene>
<keyword evidence="2" id="KW-1185">Reference proteome</keyword>
<reference evidence="1" key="1">
    <citation type="submission" date="2023-03" db="EMBL/GenBank/DDBJ databases">
        <title>Massive genome expansion in bonnet fungi (Mycena s.s.) driven by repeated elements and novel gene families across ecological guilds.</title>
        <authorList>
            <consortium name="Lawrence Berkeley National Laboratory"/>
            <person name="Harder C.B."/>
            <person name="Miyauchi S."/>
            <person name="Viragh M."/>
            <person name="Kuo A."/>
            <person name="Thoen E."/>
            <person name="Andreopoulos B."/>
            <person name="Lu D."/>
            <person name="Skrede I."/>
            <person name="Drula E."/>
            <person name="Henrissat B."/>
            <person name="Morin E."/>
            <person name="Kohler A."/>
            <person name="Barry K."/>
            <person name="LaButti K."/>
            <person name="Morin E."/>
            <person name="Salamov A."/>
            <person name="Lipzen A."/>
            <person name="Mereny Z."/>
            <person name="Hegedus B."/>
            <person name="Baldrian P."/>
            <person name="Stursova M."/>
            <person name="Weitz H."/>
            <person name="Taylor A."/>
            <person name="Grigoriev I.V."/>
            <person name="Nagy L.G."/>
            <person name="Martin F."/>
            <person name="Kauserud H."/>
        </authorList>
    </citation>
    <scope>NUCLEOTIDE SEQUENCE</scope>
    <source>
        <strain evidence="1">CBHHK067</strain>
    </source>
</reference>
<dbReference type="EMBL" id="JARKIE010000209">
    <property type="protein sequence ID" value="KAJ7666416.1"/>
    <property type="molecule type" value="Genomic_DNA"/>
</dbReference>
<evidence type="ECO:0000313" key="2">
    <source>
        <dbReference type="Proteomes" id="UP001221757"/>
    </source>
</evidence>
<sequence>MGVLSVHDLPDIVSSRSCLSLQSLNGEEGLWFMEVLCTTPVWEAGGGGAVDWKERTKAAESWRLPKGSLPLVVTHLYLEIFSEIAIPPEVLKAILAAIGDHEIYQSGHLFAVLRLLRHHKQCTRSLDPLCTEFIAKHTRIGETITASQSAPAVGVLPPSKRRRLSEAPRNVHYVSSPTEGELASLDRDLSLQNPHTRAYSDPSIWRRLPFPCLYHSLPSHRFSFSRDLTHNRHVSFEWMGREAFPVLAEIVSKFSKDSISPSAAFLHGTIGIGKSHLLAALAVWLRRQDKIVVYIPDCEDLCQSSVNYMISALLCAFSSQNAVSKQKRAVIRCLAGDEDIIRWCRMQFEEGIYTYFLIDQLNAIEDRGGSPILSSI</sequence>
<dbReference type="Gene3D" id="3.40.50.300">
    <property type="entry name" value="P-loop containing nucleotide triphosphate hydrolases"/>
    <property type="match status" value="1"/>
</dbReference>
<accession>A0AAD7G8K6</accession>
<organism evidence="1 2">
    <name type="scientific">Mycena rosella</name>
    <name type="common">Pink bonnet</name>
    <name type="synonym">Agaricus rosellus</name>
    <dbReference type="NCBI Taxonomy" id="1033263"/>
    <lineage>
        <taxon>Eukaryota</taxon>
        <taxon>Fungi</taxon>
        <taxon>Dikarya</taxon>
        <taxon>Basidiomycota</taxon>
        <taxon>Agaricomycotina</taxon>
        <taxon>Agaricomycetes</taxon>
        <taxon>Agaricomycetidae</taxon>
        <taxon>Agaricales</taxon>
        <taxon>Marasmiineae</taxon>
        <taxon>Mycenaceae</taxon>
        <taxon>Mycena</taxon>
    </lineage>
</organism>
<dbReference type="Proteomes" id="UP001221757">
    <property type="component" value="Unassembled WGS sequence"/>
</dbReference>
<name>A0AAD7G8K6_MYCRO</name>
<dbReference type="SUPFAM" id="SSF52540">
    <property type="entry name" value="P-loop containing nucleoside triphosphate hydrolases"/>
    <property type="match status" value="1"/>
</dbReference>
<protein>
    <submittedName>
        <fullName evidence="1">Uncharacterized protein</fullName>
    </submittedName>
</protein>
<proteinExistence type="predicted"/>
<comment type="caution">
    <text evidence="1">The sequence shown here is derived from an EMBL/GenBank/DDBJ whole genome shotgun (WGS) entry which is preliminary data.</text>
</comment>
<evidence type="ECO:0000313" key="1">
    <source>
        <dbReference type="EMBL" id="KAJ7666416.1"/>
    </source>
</evidence>
<dbReference type="InterPro" id="IPR027417">
    <property type="entry name" value="P-loop_NTPase"/>
</dbReference>
<dbReference type="AlphaFoldDB" id="A0AAD7G8K6"/>